<name>A0A091DYG7_FUKDA</name>
<accession>A0A091DYG7</accession>
<reference evidence="1 2" key="1">
    <citation type="submission" date="2013-11" db="EMBL/GenBank/DDBJ databases">
        <title>The Damaraland mole rat (Fukomys damarensis) genome and evolution of African mole rats.</title>
        <authorList>
            <person name="Gladyshev V.N."/>
            <person name="Fang X."/>
        </authorList>
    </citation>
    <scope>NUCLEOTIDE SEQUENCE [LARGE SCALE GENOMIC DNA]</scope>
    <source>
        <tissue evidence="1">Liver</tissue>
    </source>
</reference>
<protein>
    <submittedName>
        <fullName evidence="1">Uncharacterized protein</fullName>
    </submittedName>
</protein>
<gene>
    <name evidence="1" type="ORF">H920_02496</name>
</gene>
<dbReference type="EMBL" id="KN121538">
    <property type="protein sequence ID" value="KFO36122.1"/>
    <property type="molecule type" value="Genomic_DNA"/>
</dbReference>
<dbReference type="AlphaFoldDB" id="A0A091DYG7"/>
<keyword evidence="2" id="KW-1185">Reference proteome</keyword>
<proteinExistence type="predicted"/>
<sequence length="82" mass="8615">MSAVLCVPLHRLSCSEANHSLADSSDDPCLCPLGRRKPSGEVQKPVAEKPAELWPERAGEAAALTFLPATFLATSGADVVRA</sequence>
<evidence type="ECO:0000313" key="2">
    <source>
        <dbReference type="Proteomes" id="UP000028990"/>
    </source>
</evidence>
<organism evidence="1 2">
    <name type="scientific">Fukomys damarensis</name>
    <name type="common">Damaraland mole rat</name>
    <name type="synonym">Cryptomys damarensis</name>
    <dbReference type="NCBI Taxonomy" id="885580"/>
    <lineage>
        <taxon>Eukaryota</taxon>
        <taxon>Metazoa</taxon>
        <taxon>Chordata</taxon>
        <taxon>Craniata</taxon>
        <taxon>Vertebrata</taxon>
        <taxon>Euteleostomi</taxon>
        <taxon>Mammalia</taxon>
        <taxon>Eutheria</taxon>
        <taxon>Euarchontoglires</taxon>
        <taxon>Glires</taxon>
        <taxon>Rodentia</taxon>
        <taxon>Hystricomorpha</taxon>
        <taxon>Bathyergidae</taxon>
        <taxon>Fukomys</taxon>
    </lineage>
</organism>
<evidence type="ECO:0000313" key="1">
    <source>
        <dbReference type="EMBL" id="KFO36122.1"/>
    </source>
</evidence>
<dbReference type="Proteomes" id="UP000028990">
    <property type="component" value="Unassembled WGS sequence"/>
</dbReference>